<evidence type="ECO:0000256" key="1">
    <source>
        <dbReference type="ARBA" id="ARBA00022729"/>
    </source>
</evidence>
<proteinExistence type="predicted"/>
<keyword evidence="5" id="KW-1185">Reference proteome</keyword>
<dbReference type="AlphaFoldDB" id="A0A518CJN4"/>
<sequence length="160" mass="17863" precursor="true">MIPSLVIGSLLLLSSNLYATEMAEASLKHFSSTSKIEWQHDLGPAQEIAETNNRPLLLFFTATWCGPCQSVKRTTMQDPSVIRELSKNFVPVMLDFDQHRFLASQMNISVVPTIMVLNPSATGLLHKVTNTSGSMFIRELQTAKKMHGEERTIKKTGLSR</sequence>
<dbReference type="KEGG" id="plon:Pla110_11560"/>
<dbReference type="EMBL" id="CP036281">
    <property type="protein sequence ID" value="QDU79446.1"/>
    <property type="molecule type" value="Genomic_DNA"/>
</dbReference>
<gene>
    <name evidence="4" type="ORF">Pla110_11560</name>
</gene>
<dbReference type="PANTHER" id="PTHR15337">
    <property type="entry name" value="ANTERIOR GRADIENT PROTEIN-RELATED"/>
    <property type="match status" value="1"/>
</dbReference>
<evidence type="ECO:0000313" key="5">
    <source>
        <dbReference type="Proteomes" id="UP000317178"/>
    </source>
</evidence>
<keyword evidence="1 3" id="KW-0732">Signal</keyword>
<evidence type="ECO:0000256" key="2">
    <source>
        <dbReference type="ARBA" id="ARBA00023284"/>
    </source>
</evidence>
<dbReference type="PANTHER" id="PTHR15337:SF11">
    <property type="entry name" value="THIOREDOXIN DOMAIN-CONTAINING PROTEIN"/>
    <property type="match status" value="1"/>
</dbReference>
<evidence type="ECO:0000313" key="4">
    <source>
        <dbReference type="EMBL" id="QDU79446.1"/>
    </source>
</evidence>
<dbReference type="OrthoDB" id="267639at2"/>
<protein>
    <submittedName>
        <fullName evidence="4">Thiol:disulfide interchange protein</fullName>
    </submittedName>
</protein>
<dbReference type="CDD" id="cd02947">
    <property type="entry name" value="TRX_family"/>
    <property type="match status" value="1"/>
</dbReference>
<keyword evidence="2" id="KW-0676">Redox-active center</keyword>
<feature type="chain" id="PRO_5022080685" evidence="3">
    <location>
        <begin position="20"/>
        <end position="160"/>
    </location>
</feature>
<name>A0A518CJN4_9PLAN</name>
<dbReference type="Gene3D" id="3.40.30.10">
    <property type="entry name" value="Glutaredoxin"/>
    <property type="match status" value="1"/>
</dbReference>
<dbReference type="Proteomes" id="UP000317178">
    <property type="component" value="Chromosome"/>
</dbReference>
<dbReference type="InterPro" id="IPR036249">
    <property type="entry name" value="Thioredoxin-like_sf"/>
</dbReference>
<dbReference type="SUPFAM" id="SSF52833">
    <property type="entry name" value="Thioredoxin-like"/>
    <property type="match status" value="1"/>
</dbReference>
<reference evidence="4 5" key="1">
    <citation type="submission" date="2019-02" db="EMBL/GenBank/DDBJ databases">
        <title>Deep-cultivation of Planctomycetes and their phenomic and genomic characterization uncovers novel biology.</title>
        <authorList>
            <person name="Wiegand S."/>
            <person name="Jogler M."/>
            <person name="Boedeker C."/>
            <person name="Pinto D."/>
            <person name="Vollmers J."/>
            <person name="Rivas-Marin E."/>
            <person name="Kohn T."/>
            <person name="Peeters S.H."/>
            <person name="Heuer A."/>
            <person name="Rast P."/>
            <person name="Oberbeckmann S."/>
            <person name="Bunk B."/>
            <person name="Jeske O."/>
            <person name="Meyerdierks A."/>
            <person name="Storesund J.E."/>
            <person name="Kallscheuer N."/>
            <person name="Luecker S."/>
            <person name="Lage O.M."/>
            <person name="Pohl T."/>
            <person name="Merkel B.J."/>
            <person name="Hornburger P."/>
            <person name="Mueller R.-W."/>
            <person name="Bruemmer F."/>
            <person name="Labrenz M."/>
            <person name="Spormann A.M."/>
            <person name="Op den Camp H."/>
            <person name="Overmann J."/>
            <person name="Amann R."/>
            <person name="Jetten M.S.M."/>
            <person name="Mascher T."/>
            <person name="Medema M.H."/>
            <person name="Devos D.P."/>
            <person name="Kaster A.-K."/>
            <person name="Ovreas L."/>
            <person name="Rohde M."/>
            <person name="Galperin M.Y."/>
            <person name="Jogler C."/>
        </authorList>
    </citation>
    <scope>NUCLEOTIDE SEQUENCE [LARGE SCALE GENOMIC DNA]</scope>
    <source>
        <strain evidence="4 5">Pla110</strain>
    </source>
</reference>
<accession>A0A518CJN4</accession>
<dbReference type="PROSITE" id="PS00194">
    <property type="entry name" value="THIOREDOXIN_1"/>
    <property type="match status" value="1"/>
</dbReference>
<evidence type="ECO:0000256" key="3">
    <source>
        <dbReference type="SAM" id="SignalP"/>
    </source>
</evidence>
<dbReference type="Pfam" id="PF13899">
    <property type="entry name" value="Thioredoxin_7"/>
    <property type="match status" value="1"/>
</dbReference>
<organism evidence="4 5">
    <name type="scientific">Polystyrenella longa</name>
    <dbReference type="NCBI Taxonomy" id="2528007"/>
    <lineage>
        <taxon>Bacteria</taxon>
        <taxon>Pseudomonadati</taxon>
        <taxon>Planctomycetota</taxon>
        <taxon>Planctomycetia</taxon>
        <taxon>Planctomycetales</taxon>
        <taxon>Planctomycetaceae</taxon>
        <taxon>Polystyrenella</taxon>
    </lineage>
</organism>
<feature type="signal peptide" evidence="3">
    <location>
        <begin position="1"/>
        <end position="19"/>
    </location>
</feature>
<dbReference type="RefSeq" id="WP_144994055.1">
    <property type="nucleotide sequence ID" value="NZ_CP036281.1"/>
</dbReference>
<dbReference type="InterPro" id="IPR017937">
    <property type="entry name" value="Thioredoxin_CS"/>
</dbReference>
<dbReference type="InterPro" id="IPR051099">
    <property type="entry name" value="AGR/TXD"/>
</dbReference>